<dbReference type="PROSITE" id="PS50103">
    <property type="entry name" value="ZF_C3H1"/>
    <property type="match status" value="1"/>
</dbReference>
<feature type="domain" description="C3H1-type" evidence="7">
    <location>
        <begin position="52"/>
        <end position="79"/>
    </location>
</feature>
<dbReference type="eggNOG" id="KOG3454">
    <property type="taxonomic scope" value="Eukaryota"/>
</dbReference>
<accession>A0A1I8N319</accession>
<name>A0A1I8N319_MUSDO</name>
<dbReference type="Proteomes" id="UP001652621">
    <property type="component" value="Unplaced"/>
</dbReference>
<dbReference type="OrthoDB" id="2417221at2759"/>
<dbReference type="KEGG" id="mde:101889581"/>
<evidence type="ECO:0000256" key="4">
    <source>
        <dbReference type="ARBA" id="ARBA00022833"/>
    </source>
</evidence>
<evidence type="ECO:0000259" key="8">
    <source>
        <dbReference type="PROSITE" id="PS50171"/>
    </source>
</evidence>
<evidence type="ECO:0000313" key="10">
    <source>
        <dbReference type="Proteomes" id="UP001652621"/>
    </source>
</evidence>
<gene>
    <name evidence="9" type="primary">101889581</name>
    <name evidence="11" type="synonym">LOC101889581</name>
</gene>
<dbReference type="GO" id="GO:0008270">
    <property type="term" value="F:zinc ion binding"/>
    <property type="evidence" value="ECO:0007669"/>
    <property type="project" value="UniProtKB-KW"/>
</dbReference>
<keyword evidence="10" id="KW-1185">Reference proteome</keyword>
<dbReference type="EnsemblMetazoa" id="MDOA011001-RB">
    <property type="protein sequence ID" value="MDOA011001-PB"/>
    <property type="gene ID" value="MDOA011001"/>
</dbReference>
<dbReference type="AlphaFoldDB" id="A0A1I8N319"/>
<dbReference type="PROSITE" id="PS50171">
    <property type="entry name" value="ZF_MATRIN"/>
    <property type="match status" value="1"/>
</dbReference>
<sequence length="156" mass="18560">MGGKRYYCDYCQCFMINDIKVRKTHNDSVSHKTNKIRCMRKFDDPRKVYEEEIAKPTCRHFLRGYCRFDLYCQSSHYTQKELDELRLLGTSLEKKENNSRTNVSGITSQQILNPWLPWTENVLQKKKRTKKNLPPSLRPINLKKLKKIINDSNSWG</sequence>
<keyword evidence="5" id="KW-0539">Nucleus</keyword>
<dbReference type="STRING" id="7370.A0A1I8N319"/>
<proteinExistence type="predicted"/>
<evidence type="ECO:0000256" key="6">
    <source>
        <dbReference type="PROSITE-ProRule" id="PRU00723"/>
    </source>
</evidence>
<dbReference type="PANTHER" id="PTHR16465">
    <property type="entry name" value="NUCLEASE-RELATED"/>
    <property type="match status" value="1"/>
</dbReference>
<feature type="domain" description="Matrin-type" evidence="8">
    <location>
        <begin position="6"/>
        <end position="37"/>
    </location>
</feature>
<dbReference type="VEuPathDB" id="VectorBase:MDOMA2_020963"/>
<dbReference type="SUPFAM" id="SSF57667">
    <property type="entry name" value="beta-beta-alpha zinc fingers"/>
    <property type="match status" value="1"/>
</dbReference>
<dbReference type="VEuPathDB" id="VectorBase:MDOA011001"/>
<dbReference type="InterPro" id="IPR000571">
    <property type="entry name" value="Znf_CCCH"/>
</dbReference>
<evidence type="ECO:0000313" key="11">
    <source>
        <dbReference type="RefSeq" id="XP_005182066.1"/>
    </source>
</evidence>
<reference evidence="11" key="2">
    <citation type="submission" date="2025-04" db="UniProtKB">
        <authorList>
            <consortium name="RefSeq"/>
        </authorList>
    </citation>
    <scope>IDENTIFICATION</scope>
    <source>
        <strain evidence="11">Aabys</strain>
    </source>
</reference>
<dbReference type="InterPro" id="IPR000690">
    <property type="entry name" value="Matrin/U1-C_Znf_C2H2"/>
</dbReference>
<reference evidence="9" key="1">
    <citation type="submission" date="2020-05" db="UniProtKB">
        <authorList>
            <consortium name="EnsemblMetazoa"/>
        </authorList>
    </citation>
    <scope>IDENTIFICATION</scope>
    <source>
        <strain evidence="9">Aabys</strain>
    </source>
</reference>
<dbReference type="Gene3D" id="3.30.160.60">
    <property type="entry name" value="Classic Zinc Finger"/>
    <property type="match status" value="1"/>
</dbReference>
<dbReference type="Pfam" id="PF06220">
    <property type="entry name" value="zf-U1"/>
    <property type="match status" value="1"/>
</dbReference>
<dbReference type="GeneID" id="101889581"/>
<dbReference type="InterPro" id="IPR036236">
    <property type="entry name" value="Znf_C2H2_sf"/>
</dbReference>
<comment type="subcellular location">
    <subcellularLocation>
        <location evidence="1">Nucleus</location>
    </subcellularLocation>
</comment>
<dbReference type="RefSeq" id="XP_005182066.1">
    <property type="nucleotide sequence ID" value="XM_005182009.3"/>
</dbReference>
<evidence type="ECO:0000256" key="3">
    <source>
        <dbReference type="ARBA" id="ARBA00022771"/>
    </source>
</evidence>
<dbReference type="GO" id="GO:0005689">
    <property type="term" value="C:U12-type spliceosomal complex"/>
    <property type="evidence" value="ECO:0007669"/>
    <property type="project" value="TreeGrafter"/>
</dbReference>
<dbReference type="GO" id="GO:0003676">
    <property type="term" value="F:nucleic acid binding"/>
    <property type="evidence" value="ECO:0007669"/>
    <property type="project" value="InterPro"/>
</dbReference>
<feature type="zinc finger region" description="C3H1-type" evidence="6">
    <location>
        <begin position="52"/>
        <end position="79"/>
    </location>
</feature>
<organism evidence="9">
    <name type="scientific">Musca domestica</name>
    <name type="common">House fly</name>
    <dbReference type="NCBI Taxonomy" id="7370"/>
    <lineage>
        <taxon>Eukaryota</taxon>
        <taxon>Metazoa</taxon>
        <taxon>Ecdysozoa</taxon>
        <taxon>Arthropoda</taxon>
        <taxon>Hexapoda</taxon>
        <taxon>Insecta</taxon>
        <taxon>Pterygota</taxon>
        <taxon>Neoptera</taxon>
        <taxon>Endopterygota</taxon>
        <taxon>Diptera</taxon>
        <taxon>Brachycera</taxon>
        <taxon>Muscomorpha</taxon>
        <taxon>Muscoidea</taxon>
        <taxon>Muscidae</taxon>
        <taxon>Musca</taxon>
    </lineage>
</organism>
<keyword evidence="4 6" id="KW-0862">Zinc</keyword>
<evidence type="ECO:0000256" key="5">
    <source>
        <dbReference type="ARBA" id="ARBA00023242"/>
    </source>
</evidence>
<evidence type="ECO:0000259" key="7">
    <source>
        <dbReference type="PROSITE" id="PS50103"/>
    </source>
</evidence>
<evidence type="ECO:0000256" key="2">
    <source>
        <dbReference type="ARBA" id="ARBA00022723"/>
    </source>
</evidence>
<dbReference type="PANTHER" id="PTHR16465:SF0">
    <property type="entry name" value="ZINC FINGER MATRIN-TYPE PROTEIN 5"/>
    <property type="match status" value="1"/>
</dbReference>
<keyword evidence="2 6" id="KW-0479">Metal-binding</keyword>
<evidence type="ECO:0000313" key="9">
    <source>
        <dbReference type="EnsemblMetazoa" id="MDOA011001-PB"/>
    </source>
</evidence>
<keyword evidence="3 6" id="KW-0863">Zinc-finger</keyword>
<protein>
    <submittedName>
        <fullName evidence="11">Zinc finger matrin-type protein 5</fullName>
    </submittedName>
</protein>
<dbReference type="InterPro" id="IPR013085">
    <property type="entry name" value="U1-CZ_Znf_C2H2"/>
</dbReference>
<evidence type="ECO:0000256" key="1">
    <source>
        <dbReference type="ARBA" id="ARBA00004123"/>
    </source>
</evidence>